<dbReference type="InterPro" id="IPR012257">
    <property type="entry name" value="Glc_ox_4Fe-4S"/>
</dbReference>
<keyword evidence="1" id="KW-0004">4Fe-4S</keyword>
<evidence type="ECO:0000259" key="7">
    <source>
        <dbReference type="PROSITE" id="PS51379"/>
    </source>
</evidence>
<dbReference type="GO" id="GO:0016491">
    <property type="term" value="F:oxidoreductase activity"/>
    <property type="evidence" value="ECO:0007669"/>
    <property type="project" value="UniProtKB-ARBA"/>
</dbReference>
<evidence type="ECO:0000256" key="2">
    <source>
        <dbReference type="ARBA" id="ARBA00022723"/>
    </source>
</evidence>
<dbReference type="PANTHER" id="PTHR32479:SF17">
    <property type="entry name" value="GLYCOLATE OXIDASE IRON-SULFUR SUBUNIT"/>
    <property type="match status" value="1"/>
</dbReference>
<evidence type="ECO:0000256" key="5">
    <source>
        <dbReference type="ARBA" id="ARBA00023014"/>
    </source>
</evidence>
<keyword evidence="4" id="KW-0408">Iron</keyword>
<dbReference type="PROSITE" id="PS51379">
    <property type="entry name" value="4FE4S_FER_2"/>
    <property type="match status" value="1"/>
</dbReference>
<feature type="region of interest" description="Disordered" evidence="6">
    <location>
        <begin position="122"/>
        <end position="144"/>
    </location>
</feature>
<gene>
    <name evidence="8" type="ORF">METZ01_LOCUS21272</name>
</gene>
<name>A0A381PPL9_9ZZZZ</name>
<protein>
    <recommendedName>
        <fullName evidence="7">4Fe-4S ferredoxin-type domain-containing protein</fullName>
    </recommendedName>
</protein>
<dbReference type="GO" id="GO:0046872">
    <property type="term" value="F:metal ion binding"/>
    <property type="evidence" value="ECO:0007669"/>
    <property type="project" value="UniProtKB-KW"/>
</dbReference>
<sequence length="394" mass="41631">MRAVVEGRLSPESEAFQTHIDRCLGCRACEPVCPSSVHYGVLLEAARESVFRARKTPAVVGMLLAVFSSHFWTRWSMRLARVVRGLGLAGWVARLLPGSRLFHPMRFGLAMLEASRERPLLVGSPSGSAATRGSPDGGSGWREGSRGRVAILRGCVQEGLFARVNDATERVLRANGYDVIEVKGQGCCGALHTHAGNAEGARELARANVEALGSAQVDFVAVNAAGCGASLKEYGHLLQAEAEHGQMAAQLAASTRDISELLSSDPLRVGAPLPARVTYDAACHLCHAQGVRKEPRMLLGAIPELVVLPLRDEEECCGGAGIYGITHAELGGDIGADKVSAVLATGAEIVSTGNPGCMMQIGAGLLLKGSDVMVCHPVELLDESYRRAGFYDGP</sequence>
<keyword evidence="2" id="KW-0479">Metal-binding</keyword>
<feature type="domain" description="4Fe-4S ferredoxin-type" evidence="7">
    <location>
        <begin position="14"/>
        <end position="37"/>
    </location>
</feature>
<dbReference type="InterPro" id="IPR017896">
    <property type="entry name" value="4Fe4S_Fe-S-bd"/>
</dbReference>
<accession>A0A381PPL9</accession>
<dbReference type="InterPro" id="IPR017900">
    <property type="entry name" value="4Fe4S_Fe_S_CS"/>
</dbReference>
<dbReference type="AlphaFoldDB" id="A0A381PPL9"/>
<evidence type="ECO:0000256" key="1">
    <source>
        <dbReference type="ARBA" id="ARBA00022485"/>
    </source>
</evidence>
<dbReference type="PROSITE" id="PS00198">
    <property type="entry name" value="4FE4S_FER_1"/>
    <property type="match status" value="1"/>
</dbReference>
<keyword evidence="5" id="KW-0411">Iron-sulfur</keyword>
<evidence type="ECO:0000256" key="3">
    <source>
        <dbReference type="ARBA" id="ARBA00022737"/>
    </source>
</evidence>
<dbReference type="GO" id="GO:0051539">
    <property type="term" value="F:4 iron, 4 sulfur cluster binding"/>
    <property type="evidence" value="ECO:0007669"/>
    <property type="project" value="UniProtKB-KW"/>
</dbReference>
<dbReference type="PIRSF" id="PIRSF000139">
    <property type="entry name" value="Glc_ox_4Fe-4S"/>
    <property type="match status" value="1"/>
</dbReference>
<proteinExistence type="predicted"/>
<evidence type="ECO:0000256" key="4">
    <source>
        <dbReference type="ARBA" id="ARBA00023004"/>
    </source>
</evidence>
<evidence type="ECO:0000256" key="6">
    <source>
        <dbReference type="SAM" id="MobiDB-lite"/>
    </source>
</evidence>
<dbReference type="Pfam" id="PF02754">
    <property type="entry name" value="CCG"/>
    <property type="match status" value="2"/>
</dbReference>
<dbReference type="PANTHER" id="PTHR32479">
    <property type="entry name" value="GLYCOLATE OXIDASE IRON-SULFUR SUBUNIT"/>
    <property type="match status" value="1"/>
</dbReference>
<evidence type="ECO:0000313" key="8">
    <source>
        <dbReference type="EMBL" id="SUZ68418.1"/>
    </source>
</evidence>
<reference evidence="8" key="1">
    <citation type="submission" date="2018-05" db="EMBL/GenBank/DDBJ databases">
        <authorList>
            <person name="Lanie J.A."/>
            <person name="Ng W.-L."/>
            <person name="Kazmierczak K.M."/>
            <person name="Andrzejewski T.M."/>
            <person name="Davidsen T.M."/>
            <person name="Wayne K.J."/>
            <person name="Tettelin H."/>
            <person name="Glass J.I."/>
            <person name="Rusch D."/>
            <person name="Podicherti R."/>
            <person name="Tsui H.-C.T."/>
            <person name="Winkler M.E."/>
        </authorList>
    </citation>
    <scope>NUCLEOTIDE SEQUENCE</scope>
</reference>
<organism evidence="8">
    <name type="scientific">marine metagenome</name>
    <dbReference type="NCBI Taxonomy" id="408172"/>
    <lineage>
        <taxon>unclassified sequences</taxon>
        <taxon>metagenomes</taxon>
        <taxon>ecological metagenomes</taxon>
    </lineage>
</organism>
<dbReference type="EMBL" id="UINC01001038">
    <property type="protein sequence ID" value="SUZ68418.1"/>
    <property type="molecule type" value="Genomic_DNA"/>
</dbReference>
<keyword evidence="3" id="KW-0677">Repeat</keyword>
<dbReference type="SUPFAM" id="SSF54862">
    <property type="entry name" value="4Fe-4S ferredoxins"/>
    <property type="match status" value="1"/>
</dbReference>
<dbReference type="InterPro" id="IPR004017">
    <property type="entry name" value="Cys_rich_dom"/>
</dbReference>